<organism evidence="1 2">
    <name type="scientific">Fodinibius roseus</name>
    <dbReference type="NCBI Taxonomy" id="1194090"/>
    <lineage>
        <taxon>Bacteria</taxon>
        <taxon>Pseudomonadati</taxon>
        <taxon>Balneolota</taxon>
        <taxon>Balneolia</taxon>
        <taxon>Balneolales</taxon>
        <taxon>Balneolaceae</taxon>
        <taxon>Fodinibius</taxon>
    </lineage>
</organism>
<dbReference type="AlphaFoldDB" id="A0A1M5HYM5"/>
<dbReference type="EMBL" id="FQUS01000021">
    <property type="protein sequence ID" value="SHG21095.1"/>
    <property type="molecule type" value="Genomic_DNA"/>
</dbReference>
<evidence type="ECO:0000313" key="2">
    <source>
        <dbReference type="Proteomes" id="UP000184041"/>
    </source>
</evidence>
<gene>
    <name evidence="1" type="ORF">SAMN05443144_12174</name>
</gene>
<sequence>MPNIKFNIHQKLERKFMDHMRSDTAQNPNEAKMKR</sequence>
<proteinExistence type="predicted"/>
<accession>A0A1M5HYM5</accession>
<protein>
    <submittedName>
        <fullName evidence="1">Uncharacterized protein</fullName>
    </submittedName>
</protein>
<evidence type="ECO:0000313" key="1">
    <source>
        <dbReference type="EMBL" id="SHG21095.1"/>
    </source>
</evidence>
<dbReference type="Proteomes" id="UP000184041">
    <property type="component" value="Unassembled WGS sequence"/>
</dbReference>
<name>A0A1M5HYM5_9BACT</name>
<keyword evidence="2" id="KW-1185">Reference proteome</keyword>
<reference evidence="1 2" key="1">
    <citation type="submission" date="2016-11" db="EMBL/GenBank/DDBJ databases">
        <authorList>
            <person name="Jaros S."/>
            <person name="Januszkiewicz K."/>
            <person name="Wedrychowicz H."/>
        </authorList>
    </citation>
    <scope>NUCLEOTIDE SEQUENCE [LARGE SCALE GENOMIC DNA]</scope>
    <source>
        <strain evidence="1 2">DSM 21986</strain>
    </source>
</reference>